<dbReference type="AlphaFoldDB" id="A0A4R6IHY1"/>
<reference evidence="2 3" key="1">
    <citation type="submission" date="2019-03" db="EMBL/GenBank/DDBJ databases">
        <title>Genomic Encyclopedia of Archaeal and Bacterial Type Strains, Phase II (KMG-II): from individual species to whole genera.</title>
        <authorList>
            <person name="Goeker M."/>
        </authorList>
    </citation>
    <scope>NUCLEOTIDE SEQUENCE [LARGE SCALE GENOMIC DNA]</scope>
    <source>
        <strain evidence="2 3">DSM 19034</strain>
    </source>
</reference>
<proteinExistence type="predicted"/>
<comment type="caution">
    <text evidence="2">The sequence shown here is derived from an EMBL/GenBank/DDBJ whole genome shotgun (WGS) entry which is preliminary data.</text>
</comment>
<protein>
    <submittedName>
        <fullName evidence="2">Uncharacterized protein DUF4251</fullName>
    </submittedName>
</protein>
<dbReference type="RefSeq" id="WP_133556123.1">
    <property type="nucleotide sequence ID" value="NZ_SNWM01000003.1"/>
</dbReference>
<evidence type="ECO:0000313" key="2">
    <source>
        <dbReference type="EMBL" id="TDO21542.1"/>
    </source>
</evidence>
<dbReference type="Proteomes" id="UP000295499">
    <property type="component" value="Unassembled WGS sequence"/>
</dbReference>
<sequence length="173" mass="19231">MKKSLLLALTILAISTLNTKAQTDSAKTRQLVEAQNFLFNATNAMPMSSADINRIMSRLPGNTGSNINLSGSNYDLQITKDSVVAYLPYYGRAFTATLNPDDAGTKFKSKNFKYTSVKKKKNWIITIDPKDVKDSQRMTLYITENGYATLTVNNSNRQSISYNGTIAEIKPKK</sequence>
<dbReference type="EMBL" id="SNWM01000003">
    <property type="protein sequence ID" value="TDO21542.1"/>
    <property type="molecule type" value="Genomic_DNA"/>
</dbReference>
<organism evidence="2 3">
    <name type="scientific">Pedobacter duraquae</name>
    <dbReference type="NCBI Taxonomy" id="425511"/>
    <lineage>
        <taxon>Bacteria</taxon>
        <taxon>Pseudomonadati</taxon>
        <taxon>Bacteroidota</taxon>
        <taxon>Sphingobacteriia</taxon>
        <taxon>Sphingobacteriales</taxon>
        <taxon>Sphingobacteriaceae</taxon>
        <taxon>Pedobacter</taxon>
    </lineage>
</organism>
<dbReference type="InterPro" id="IPR025347">
    <property type="entry name" value="DUF4251"/>
</dbReference>
<dbReference type="Gene3D" id="2.40.128.410">
    <property type="match status" value="1"/>
</dbReference>
<accession>A0A4R6IHY1</accession>
<dbReference type="OrthoDB" id="1097715at2"/>
<keyword evidence="3" id="KW-1185">Reference proteome</keyword>
<evidence type="ECO:0000256" key="1">
    <source>
        <dbReference type="SAM" id="SignalP"/>
    </source>
</evidence>
<evidence type="ECO:0000313" key="3">
    <source>
        <dbReference type="Proteomes" id="UP000295499"/>
    </source>
</evidence>
<gene>
    <name evidence="2" type="ORF">CLV32_2647</name>
</gene>
<name>A0A4R6IHY1_9SPHI</name>
<feature type="signal peptide" evidence="1">
    <location>
        <begin position="1"/>
        <end position="21"/>
    </location>
</feature>
<feature type="chain" id="PRO_5020331458" evidence="1">
    <location>
        <begin position="22"/>
        <end position="173"/>
    </location>
</feature>
<dbReference type="Pfam" id="PF14059">
    <property type="entry name" value="DUF4251"/>
    <property type="match status" value="1"/>
</dbReference>
<keyword evidence="1" id="KW-0732">Signal</keyword>